<gene>
    <name evidence="3" type="ORF">BDV95DRAFT_610675</name>
</gene>
<evidence type="ECO:0000256" key="1">
    <source>
        <dbReference type="SAM" id="MobiDB-lite"/>
    </source>
</evidence>
<dbReference type="EMBL" id="JAADJZ010000022">
    <property type="protein sequence ID" value="KAF2867771.1"/>
    <property type="molecule type" value="Genomic_DNA"/>
</dbReference>
<proteinExistence type="predicted"/>
<comment type="caution">
    <text evidence="3">The sequence shown here is derived from an EMBL/GenBank/DDBJ whole genome shotgun (WGS) entry which is preliminary data.</text>
</comment>
<evidence type="ECO:0000256" key="2">
    <source>
        <dbReference type="SAM" id="Phobius"/>
    </source>
</evidence>
<sequence>MPRQHPSPKRDSRKLSLKQQSAIDSHMWTRDGDMKSTRRPGVAIVAVLLTIIAFYFQGLPYLSPGANLLTPLVRSGLRKAFPPESFCTKEIGEGNCCDLYMAAEPCVDECRKSFVDRQTFQLTKEYDVCADKCLVRYRAACMQVAASNKNLETKADEPRTRR</sequence>
<dbReference type="Proteomes" id="UP000481861">
    <property type="component" value="Unassembled WGS sequence"/>
</dbReference>
<dbReference type="AlphaFoldDB" id="A0A7C8I4F3"/>
<keyword evidence="2" id="KW-1133">Transmembrane helix</keyword>
<organism evidence="3 4">
    <name type="scientific">Massariosphaeria phaeospora</name>
    <dbReference type="NCBI Taxonomy" id="100035"/>
    <lineage>
        <taxon>Eukaryota</taxon>
        <taxon>Fungi</taxon>
        <taxon>Dikarya</taxon>
        <taxon>Ascomycota</taxon>
        <taxon>Pezizomycotina</taxon>
        <taxon>Dothideomycetes</taxon>
        <taxon>Pleosporomycetidae</taxon>
        <taxon>Pleosporales</taxon>
        <taxon>Pleosporales incertae sedis</taxon>
        <taxon>Massariosphaeria</taxon>
    </lineage>
</organism>
<accession>A0A7C8I4F3</accession>
<reference evidence="3 4" key="1">
    <citation type="submission" date="2020-01" db="EMBL/GenBank/DDBJ databases">
        <authorList>
            <consortium name="DOE Joint Genome Institute"/>
            <person name="Haridas S."/>
            <person name="Albert R."/>
            <person name="Binder M."/>
            <person name="Bloem J."/>
            <person name="Labutti K."/>
            <person name="Salamov A."/>
            <person name="Andreopoulos B."/>
            <person name="Baker S.E."/>
            <person name="Barry K."/>
            <person name="Bills G."/>
            <person name="Bluhm B.H."/>
            <person name="Cannon C."/>
            <person name="Castanera R."/>
            <person name="Culley D.E."/>
            <person name="Daum C."/>
            <person name="Ezra D."/>
            <person name="Gonzalez J.B."/>
            <person name="Henrissat B."/>
            <person name="Kuo A."/>
            <person name="Liang C."/>
            <person name="Lipzen A."/>
            <person name="Lutzoni F."/>
            <person name="Magnuson J."/>
            <person name="Mondo S."/>
            <person name="Nolan M."/>
            <person name="Ohm R."/>
            <person name="Pangilinan J."/>
            <person name="Park H.-J.H."/>
            <person name="Ramirez L."/>
            <person name="Alfaro M."/>
            <person name="Sun H."/>
            <person name="Tritt A."/>
            <person name="Yoshinaga Y."/>
            <person name="Zwiers L.-H.L."/>
            <person name="Turgeon B.G."/>
            <person name="Goodwin S.B."/>
            <person name="Spatafora J.W."/>
            <person name="Crous P.W."/>
            <person name="Grigoriev I.V."/>
        </authorList>
    </citation>
    <scope>NUCLEOTIDE SEQUENCE [LARGE SCALE GENOMIC DNA]</scope>
    <source>
        <strain evidence="3 4">CBS 611.86</strain>
    </source>
</reference>
<keyword evidence="4" id="KW-1185">Reference proteome</keyword>
<keyword evidence="2" id="KW-0472">Membrane</keyword>
<keyword evidence="2" id="KW-0812">Transmembrane</keyword>
<name>A0A7C8I4F3_9PLEO</name>
<feature type="transmembrane region" description="Helical" evidence="2">
    <location>
        <begin position="42"/>
        <end position="62"/>
    </location>
</feature>
<dbReference type="OrthoDB" id="3790043at2759"/>
<evidence type="ECO:0000313" key="3">
    <source>
        <dbReference type="EMBL" id="KAF2867771.1"/>
    </source>
</evidence>
<feature type="region of interest" description="Disordered" evidence="1">
    <location>
        <begin position="1"/>
        <end position="20"/>
    </location>
</feature>
<evidence type="ECO:0000313" key="4">
    <source>
        <dbReference type="Proteomes" id="UP000481861"/>
    </source>
</evidence>
<protein>
    <submittedName>
        <fullName evidence="3">Uncharacterized protein</fullName>
    </submittedName>
</protein>